<evidence type="ECO:0000256" key="1">
    <source>
        <dbReference type="ARBA" id="ARBA00004370"/>
    </source>
</evidence>
<evidence type="ECO:0000256" key="2">
    <source>
        <dbReference type="ARBA" id="ARBA00004496"/>
    </source>
</evidence>
<comment type="similarity">
    <text evidence="5">Belongs to the TRAFAC class myosin-kinesin ATPase superfamily. Myosin family.</text>
</comment>
<keyword evidence="5" id="KW-0505">Motor protein</keyword>
<dbReference type="InterPro" id="IPR046987">
    <property type="entry name" value="Myo9"/>
</dbReference>
<organism evidence="7 8">
    <name type="scientific">Goodea atripinnis</name>
    <dbReference type="NCBI Taxonomy" id="208336"/>
    <lineage>
        <taxon>Eukaryota</taxon>
        <taxon>Metazoa</taxon>
        <taxon>Chordata</taxon>
        <taxon>Craniata</taxon>
        <taxon>Vertebrata</taxon>
        <taxon>Euteleostomi</taxon>
        <taxon>Actinopterygii</taxon>
        <taxon>Neopterygii</taxon>
        <taxon>Teleostei</taxon>
        <taxon>Neoteleostei</taxon>
        <taxon>Acanthomorphata</taxon>
        <taxon>Ovalentaria</taxon>
        <taxon>Atherinomorphae</taxon>
        <taxon>Cyprinodontiformes</taxon>
        <taxon>Goodeidae</taxon>
        <taxon>Goodea</taxon>
    </lineage>
</organism>
<dbReference type="SUPFAM" id="SSF52540">
    <property type="entry name" value="P-loop containing nucleoside triphosphate hydrolases"/>
    <property type="match status" value="1"/>
</dbReference>
<dbReference type="PANTHER" id="PTHR46184:SF3">
    <property type="entry name" value="UNCONVENTIONAL MYOSIN-IXA"/>
    <property type="match status" value="1"/>
</dbReference>
<dbReference type="EMBL" id="JAHRIO010012193">
    <property type="protein sequence ID" value="MEQ2162644.1"/>
    <property type="molecule type" value="Genomic_DNA"/>
</dbReference>
<keyword evidence="5" id="KW-0518">Myosin</keyword>
<evidence type="ECO:0000256" key="4">
    <source>
        <dbReference type="ARBA" id="ARBA00023136"/>
    </source>
</evidence>
<gene>
    <name evidence="7" type="ORF">GOODEAATRI_021970</name>
</gene>
<evidence type="ECO:0000313" key="8">
    <source>
        <dbReference type="Proteomes" id="UP001476798"/>
    </source>
</evidence>
<keyword evidence="5" id="KW-0009">Actin-binding</keyword>
<comment type="caution">
    <text evidence="5">Lacks conserved residue(s) required for the propagation of feature annotation.</text>
</comment>
<keyword evidence="4" id="KW-0472">Membrane</keyword>
<accession>A0ABV0MVK7</accession>
<dbReference type="PANTHER" id="PTHR46184">
    <property type="entry name" value="UNCONVENTIONAL MYOSIN-IXB-LIKE PROTEIN"/>
    <property type="match status" value="1"/>
</dbReference>
<protein>
    <recommendedName>
        <fullName evidence="6">Myosin motor domain-containing protein</fullName>
    </recommendedName>
</protein>
<comment type="caution">
    <text evidence="7">The sequence shown here is derived from an EMBL/GenBank/DDBJ whole genome shotgun (WGS) entry which is preliminary data.</text>
</comment>
<dbReference type="Proteomes" id="UP001476798">
    <property type="component" value="Unassembled WGS sequence"/>
</dbReference>
<reference evidence="7 8" key="1">
    <citation type="submission" date="2021-06" db="EMBL/GenBank/DDBJ databases">
        <authorList>
            <person name="Palmer J.M."/>
        </authorList>
    </citation>
    <scope>NUCLEOTIDE SEQUENCE [LARGE SCALE GENOMIC DNA]</scope>
    <source>
        <strain evidence="7 8">GA_2019</strain>
        <tissue evidence="7">Muscle</tissue>
    </source>
</reference>
<evidence type="ECO:0000256" key="3">
    <source>
        <dbReference type="ARBA" id="ARBA00022490"/>
    </source>
</evidence>
<evidence type="ECO:0000256" key="5">
    <source>
        <dbReference type="PROSITE-ProRule" id="PRU00782"/>
    </source>
</evidence>
<proteinExistence type="inferred from homology"/>
<keyword evidence="3" id="KW-0963">Cytoplasm</keyword>
<evidence type="ECO:0000313" key="7">
    <source>
        <dbReference type="EMBL" id="MEQ2162644.1"/>
    </source>
</evidence>
<evidence type="ECO:0000259" key="6">
    <source>
        <dbReference type="PROSITE" id="PS51456"/>
    </source>
</evidence>
<keyword evidence="8" id="KW-1185">Reference proteome</keyword>
<dbReference type="InterPro" id="IPR001609">
    <property type="entry name" value="Myosin_head_motor_dom-like"/>
</dbReference>
<comment type="subcellular location">
    <subcellularLocation>
        <location evidence="2">Cytoplasm</location>
    </subcellularLocation>
    <subcellularLocation>
        <location evidence="1">Membrane</location>
    </subcellularLocation>
</comment>
<feature type="domain" description="Myosin motor" evidence="6">
    <location>
        <begin position="1"/>
        <end position="133"/>
    </location>
</feature>
<name>A0ABV0MVK7_9TELE</name>
<dbReference type="Gene3D" id="1.20.120.720">
    <property type="entry name" value="Myosin VI head, motor domain, U50 subdomain"/>
    <property type="match status" value="1"/>
</dbReference>
<dbReference type="InterPro" id="IPR027417">
    <property type="entry name" value="P-loop_NTPase"/>
</dbReference>
<dbReference type="PROSITE" id="PS51456">
    <property type="entry name" value="MYOSIN_MOTOR"/>
    <property type="match status" value="1"/>
</dbReference>
<sequence length="133" mass="14845">MEMVGFLPATRKQIFSLLSAILHLGNIRYKKKTYRDDSIDICNPEVLPIVSELLEDGKNSSCPGPVGHSVFTSLCGGRDAEIRPHTDTHMQRLISVHKGPPQRFTYCSDLRLDRVMLSPPSPCHKLQPLAVHA</sequence>